<name>A0ACC2KF94_PERAE</name>
<comment type="caution">
    <text evidence="1">The sequence shown here is derived from an EMBL/GenBank/DDBJ whole genome shotgun (WGS) entry which is preliminary data.</text>
</comment>
<dbReference type="Proteomes" id="UP001234297">
    <property type="component" value="Chromosome 9"/>
</dbReference>
<dbReference type="EMBL" id="CM056817">
    <property type="protein sequence ID" value="KAJ8619805.1"/>
    <property type="molecule type" value="Genomic_DNA"/>
</dbReference>
<protein>
    <submittedName>
        <fullName evidence="1">Uncharacterized protein</fullName>
    </submittedName>
</protein>
<evidence type="ECO:0000313" key="2">
    <source>
        <dbReference type="Proteomes" id="UP001234297"/>
    </source>
</evidence>
<proteinExistence type="predicted"/>
<reference evidence="1 2" key="1">
    <citation type="journal article" date="2022" name="Hortic Res">
        <title>A haplotype resolved chromosomal level avocado genome allows analysis of novel avocado genes.</title>
        <authorList>
            <person name="Nath O."/>
            <person name="Fletcher S.J."/>
            <person name="Hayward A."/>
            <person name="Shaw L.M."/>
            <person name="Masouleh A.K."/>
            <person name="Furtado A."/>
            <person name="Henry R.J."/>
            <person name="Mitter N."/>
        </authorList>
    </citation>
    <scope>NUCLEOTIDE SEQUENCE [LARGE SCALE GENOMIC DNA]</scope>
    <source>
        <strain evidence="2">cv. Hass</strain>
    </source>
</reference>
<sequence length="84" mass="9141">MAKKKKKKKKQQQGVAVCRTLADGHAELNGCLGRRDGAGAVRNGAGKKEKECRVRGSRLAAGEVAAMAVGWDLLQWPLEEKWLP</sequence>
<evidence type="ECO:0000313" key="1">
    <source>
        <dbReference type="EMBL" id="KAJ8619805.1"/>
    </source>
</evidence>
<keyword evidence="2" id="KW-1185">Reference proteome</keyword>
<gene>
    <name evidence="1" type="ORF">MRB53_028334</name>
</gene>
<organism evidence="1 2">
    <name type="scientific">Persea americana</name>
    <name type="common">Avocado</name>
    <dbReference type="NCBI Taxonomy" id="3435"/>
    <lineage>
        <taxon>Eukaryota</taxon>
        <taxon>Viridiplantae</taxon>
        <taxon>Streptophyta</taxon>
        <taxon>Embryophyta</taxon>
        <taxon>Tracheophyta</taxon>
        <taxon>Spermatophyta</taxon>
        <taxon>Magnoliopsida</taxon>
        <taxon>Magnoliidae</taxon>
        <taxon>Laurales</taxon>
        <taxon>Lauraceae</taxon>
        <taxon>Persea</taxon>
    </lineage>
</organism>
<accession>A0ACC2KF94</accession>